<evidence type="ECO:0000256" key="10">
    <source>
        <dbReference type="SAM" id="Phobius"/>
    </source>
</evidence>
<sequence length="768" mass="85554">MNNYQNGNNGSLKTKPLETFQIVSPPSLVKAVAPEEEELNIRQLFSVVKHRALLISIITLGVTAAIGVWSFLKSPVYQGKFLLLIGKPIEEDKAKLQVQEILPQLGGEEIDYDTQIQVLSSPQILAPALKTLQRQYQGFDYQDLIKKKGKSPLNINQLKKTKVLEITYEDRDPKKIEKVLKILADSYLRYSAQERKTEINQGLDFVTAQLPLLYEKVNLRQQQMQQFRQKYNFLDPEKAAQRLSEQFAAVEKEYIEAKVALSEANSRYQLLEKQVGLDPDRAIIATYLSESPGYQELLKQFQAVEVELAKQSAIYASDSPMIATLQEMRANLLPLLQKEARKAVGGKLPETEVDRSPSIVSPSDLRVELTKNLIQAANERETLQIKVRSLADALKAQKSQVKNLATLARQYTDLQREVEISTESLNRFLEEQQKLQLKVAQQVVPWKIIAPPEVLDRPVSPKTTRDLALGIVGGLVLGLGAAFLAERLDPVYHSIEEIKEDTKLPILGSIPWQKDLGTIEKVLVSNVPRLKIGERSIDLGSSRSPKNAVVGSYQSSAFSEAFRTLTTNIRLLGADSALKSLVFSSVSPGDGKTTVAVNLAKAAAAMGQRVLLVEADLRRPQVHVRLNLDNDYGLSNVIATGLDWREAIKTLPGYETLSIVTAGEIPPDPTRLLSSRKMQDLMTEWQNDDSFDLVIYDLPPISSFADARILAALTAGIILVAKIGKTDRFAVRNLIEELKLSQITVLGAIANNVSRKNHGYGYYGYYKS</sequence>
<evidence type="ECO:0000259" key="11">
    <source>
        <dbReference type="Pfam" id="PF01656"/>
    </source>
</evidence>
<name>A0AAW9QY78_9CHRO</name>
<accession>A0AAW9QY78</accession>
<keyword evidence="9" id="KW-0175">Coiled coil</keyword>
<evidence type="ECO:0000256" key="8">
    <source>
        <dbReference type="ARBA" id="ARBA00023136"/>
    </source>
</evidence>
<evidence type="ECO:0000256" key="4">
    <source>
        <dbReference type="ARBA" id="ARBA00022692"/>
    </source>
</evidence>
<keyword evidence="4 10" id="KW-0812">Transmembrane</keyword>
<evidence type="ECO:0000256" key="7">
    <source>
        <dbReference type="ARBA" id="ARBA00022989"/>
    </source>
</evidence>
<dbReference type="GO" id="GO:0004715">
    <property type="term" value="F:non-membrane spanning protein tyrosine kinase activity"/>
    <property type="evidence" value="ECO:0007669"/>
    <property type="project" value="UniProtKB-EC"/>
</dbReference>
<evidence type="ECO:0000313" key="15">
    <source>
        <dbReference type="Proteomes" id="UP001328733"/>
    </source>
</evidence>
<dbReference type="InterPro" id="IPR005702">
    <property type="entry name" value="Wzc-like_C"/>
</dbReference>
<feature type="transmembrane region" description="Helical" evidence="10">
    <location>
        <begin position="52"/>
        <end position="72"/>
    </location>
</feature>
<dbReference type="InterPro" id="IPR032807">
    <property type="entry name" value="GNVR"/>
</dbReference>
<dbReference type="InterPro" id="IPR003856">
    <property type="entry name" value="LPS_length_determ_N"/>
</dbReference>
<dbReference type="PANTHER" id="PTHR32309">
    <property type="entry name" value="TYROSINE-PROTEIN KINASE"/>
    <property type="match status" value="1"/>
</dbReference>
<organism evidence="14 15">
    <name type="scientific">Pannus brasiliensis CCIBt3594</name>
    <dbReference type="NCBI Taxonomy" id="1427578"/>
    <lineage>
        <taxon>Bacteria</taxon>
        <taxon>Bacillati</taxon>
        <taxon>Cyanobacteriota</taxon>
        <taxon>Cyanophyceae</taxon>
        <taxon>Oscillatoriophycideae</taxon>
        <taxon>Chroococcales</taxon>
        <taxon>Microcystaceae</taxon>
        <taxon>Pannus</taxon>
    </lineage>
</organism>
<evidence type="ECO:0000256" key="3">
    <source>
        <dbReference type="ARBA" id="ARBA00022475"/>
    </source>
</evidence>
<comment type="subcellular location">
    <subcellularLocation>
        <location evidence="1">Cell membrane</location>
        <topology evidence="1">Multi-pass membrane protein</topology>
    </subcellularLocation>
</comment>
<dbReference type="Pfam" id="PF13807">
    <property type="entry name" value="GNVR"/>
    <property type="match status" value="1"/>
</dbReference>
<evidence type="ECO:0000256" key="1">
    <source>
        <dbReference type="ARBA" id="ARBA00004651"/>
    </source>
</evidence>
<keyword evidence="7 10" id="KW-1133">Transmembrane helix</keyword>
<dbReference type="CDD" id="cd05387">
    <property type="entry name" value="BY-kinase"/>
    <property type="match status" value="1"/>
</dbReference>
<evidence type="ECO:0000256" key="5">
    <source>
        <dbReference type="ARBA" id="ARBA00022741"/>
    </source>
</evidence>
<evidence type="ECO:0000259" key="12">
    <source>
        <dbReference type="Pfam" id="PF02706"/>
    </source>
</evidence>
<keyword evidence="14" id="KW-0808">Transferase</keyword>
<feature type="coiled-coil region" evidence="9">
    <location>
        <begin position="240"/>
        <end position="274"/>
    </location>
</feature>
<keyword evidence="3" id="KW-1003">Cell membrane</keyword>
<keyword evidence="5" id="KW-0547">Nucleotide-binding</keyword>
<evidence type="ECO:0000256" key="2">
    <source>
        <dbReference type="ARBA" id="ARBA00006683"/>
    </source>
</evidence>
<dbReference type="Proteomes" id="UP001328733">
    <property type="component" value="Unassembled WGS sequence"/>
</dbReference>
<dbReference type="InterPro" id="IPR027417">
    <property type="entry name" value="P-loop_NTPase"/>
</dbReference>
<comment type="caution">
    <text evidence="14">The sequence shown here is derived from an EMBL/GenBank/DDBJ whole genome shotgun (WGS) entry which is preliminary data.</text>
</comment>
<evidence type="ECO:0000313" key="14">
    <source>
        <dbReference type="EMBL" id="MEG3438753.1"/>
    </source>
</evidence>
<feature type="domain" description="CobQ/CobB/MinD/ParA nucleotide binding" evidence="11">
    <location>
        <begin position="589"/>
        <end position="758"/>
    </location>
</feature>
<dbReference type="AlphaFoldDB" id="A0AAW9QY78"/>
<gene>
    <name evidence="14" type="ORF">V0288_16620</name>
</gene>
<dbReference type="GO" id="GO:0005886">
    <property type="term" value="C:plasma membrane"/>
    <property type="evidence" value="ECO:0007669"/>
    <property type="project" value="UniProtKB-SubCell"/>
</dbReference>
<dbReference type="Gene3D" id="3.40.50.300">
    <property type="entry name" value="P-loop containing nucleotide triphosphate hydrolases"/>
    <property type="match status" value="1"/>
</dbReference>
<dbReference type="Pfam" id="PF01656">
    <property type="entry name" value="CbiA"/>
    <property type="match status" value="1"/>
</dbReference>
<proteinExistence type="inferred from homology"/>
<keyword evidence="8 10" id="KW-0472">Membrane</keyword>
<feature type="domain" description="Tyrosine-protein kinase G-rich" evidence="13">
    <location>
        <begin position="410"/>
        <end position="484"/>
    </location>
</feature>
<dbReference type="NCBIfam" id="TIGR01007">
    <property type="entry name" value="eps_fam"/>
    <property type="match status" value="1"/>
</dbReference>
<dbReference type="SUPFAM" id="SSF52540">
    <property type="entry name" value="P-loop containing nucleoside triphosphate hydrolases"/>
    <property type="match status" value="1"/>
</dbReference>
<feature type="domain" description="Polysaccharide chain length determinant N-terminal" evidence="12">
    <location>
        <begin position="37"/>
        <end position="131"/>
    </location>
</feature>
<dbReference type="RefSeq" id="WP_332866236.1">
    <property type="nucleotide sequence ID" value="NZ_JBAFSM010000034.1"/>
</dbReference>
<dbReference type="EC" id="2.7.10.2" evidence="14"/>
<dbReference type="PANTHER" id="PTHR32309:SF13">
    <property type="entry name" value="FERRIC ENTEROBACTIN TRANSPORT PROTEIN FEPE"/>
    <property type="match status" value="1"/>
</dbReference>
<comment type="similarity">
    <text evidence="2">Belongs to the CpsC/CapA family.</text>
</comment>
<dbReference type="EMBL" id="JBAFSM010000034">
    <property type="protein sequence ID" value="MEG3438753.1"/>
    <property type="molecule type" value="Genomic_DNA"/>
</dbReference>
<protein>
    <submittedName>
        <fullName evidence="14">Polysaccharide biosynthesis tyrosine autokinase</fullName>
        <ecNumber evidence="14">2.7.10.2</ecNumber>
    </submittedName>
</protein>
<dbReference type="Pfam" id="PF02706">
    <property type="entry name" value="Wzz"/>
    <property type="match status" value="1"/>
</dbReference>
<dbReference type="InterPro" id="IPR050445">
    <property type="entry name" value="Bact_polysacc_biosynth/exp"/>
</dbReference>
<reference evidence="14 15" key="1">
    <citation type="submission" date="2024-01" db="EMBL/GenBank/DDBJ databases">
        <title>Genomic insights into the taxonomy and metabolism of the cyanobacterium Pannus brasiliensis CCIBt3594.</title>
        <authorList>
            <person name="Machado M."/>
            <person name="Botero N.B."/>
            <person name="Andreote A.P.D."/>
            <person name="Feitosa A.M.T."/>
            <person name="Popin R."/>
            <person name="Sivonen K."/>
            <person name="Fiore M.F."/>
        </authorList>
    </citation>
    <scope>NUCLEOTIDE SEQUENCE [LARGE SCALE GENOMIC DNA]</scope>
    <source>
        <strain evidence="14 15">CCIBt3594</strain>
    </source>
</reference>
<evidence type="ECO:0000259" key="13">
    <source>
        <dbReference type="Pfam" id="PF13807"/>
    </source>
</evidence>
<keyword evidence="6" id="KW-0067">ATP-binding</keyword>
<evidence type="ECO:0000256" key="9">
    <source>
        <dbReference type="SAM" id="Coils"/>
    </source>
</evidence>
<keyword evidence="15" id="KW-1185">Reference proteome</keyword>
<dbReference type="InterPro" id="IPR002586">
    <property type="entry name" value="CobQ/CobB/MinD/ParA_Nub-bd_dom"/>
</dbReference>
<dbReference type="GO" id="GO:0005524">
    <property type="term" value="F:ATP binding"/>
    <property type="evidence" value="ECO:0007669"/>
    <property type="project" value="UniProtKB-KW"/>
</dbReference>
<evidence type="ECO:0000256" key="6">
    <source>
        <dbReference type="ARBA" id="ARBA00022840"/>
    </source>
</evidence>